<proteinExistence type="predicted"/>
<dbReference type="InterPro" id="IPR058940">
    <property type="entry name" value="mS26_fungi"/>
</dbReference>
<dbReference type="CDD" id="cd23703">
    <property type="entry name" value="mS26_PET12"/>
    <property type="match status" value="1"/>
</dbReference>
<name>A0A6G1I2Z4_9PEZI</name>
<sequence>MALPHAMRSLRPSSRCFSTSTRLANYPPESPRFIGVPTTLQTPQERAAPIKGVLPVPRNIFPRGHNKTSPEYLALTAPEPTSADTPTPAPKRQSPDAARLKWKADMAALRRRNLAEGLNELASRKNAADVGRRQRSAENRAWREKRLHARERTADRLTRPSVSEALIAYLEHKGPVAVKKADPANVERQRRREELDRMNSLHALYMHAAEFITTEKELGEALDKAFGSDEDPVTWGADGHSIWDTGNKPDGIEEMLRPEMRANIDYSSGAAETTTQKRMRQLVEELTGGRM</sequence>
<gene>
    <name evidence="2" type="ORF">EJ06DRAFT_527643</name>
</gene>
<dbReference type="Pfam" id="PF26163">
    <property type="entry name" value="mS26"/>
    <property type="match status" value="1"/>
</dbReference>
<dbReference type="OrthoDB" id="5223508at2759"/>
<feature type="region of interest" description="Disordered" evidence="1">
    <location>
        <begin position="77"/>
        <end position="99"/>
    </location>
</feature>
<dbReference type="EMBL" id="ML996690">
    <property type="protein sequence ID" value="KAF2402668.1"/>
    <property type="molecule type" value="Genomic_DNA"/>
</dbReference>
<keyword evidence="3" id="KW-1185">Reference proteome</keyword>
<dbReference type="Proteomes" id="UP000799640">
    <property type="component" value="Unassembled WGS sequence"/>
</dbReference>
<accession>A0A6G1I2Z4</accession>
<evidence type="ECO:0000313" key="2">
    <source>
        <dbReference type="EMBL" id="KAF2402668.1"/>
    </source>
</evidence>
<feature type="compositionally biased region" description="Polar residues" evidence="1">
    <location>
        <begin position="11"/>
        <end position="23"/>
    </location>
</feature>
<reference evidence="2" key="1">
    <citation type="journal article" date="2020" name="Stud. Mycol.">
        <title>101 Dothideomycetes genomes: a test case for predicting lifestyles and emergence of pathogens.</title>
        <authorList>
            <person name="Haridas S."/>
            <person name="Albert R."/>
            <person name="Binder M."/>
            <person name="Bloem J."/>
            <person name="Labutti K."/>
            <person name="Salamov A."/>
            <person name="Andreopoulos B."/>
            <person name="Baker S."/>
            <person name="Barry K."/>
            <person name="Bills G."/>
            <person name="Bluhm B."/>
            <person name="Cannon C."/>
            <person name="Castanera R."/>
            <person name="Culley D."/>
            <person name="Daum C."/>
            <person name="Ezra D."/>
            <person name="Gonzalez J."/>
            <person name="Henrissat B."/>
            <person name="Kuo A."/>
            <person name="Liang C."/>
            <person name="Lipzen A."/>
            <person name="Lutzoni F."/>
            <person name="Magnuson J."/>
            <person name="Mondo S."/>
            <person name="Nolan M."/>
            <person name="Ohm R."/>
            <person name="Pangilinan J."/>
            <person name="Park H.-J."/>
            <person name="Ramirez L."/>
            <person name="Alfaro M."/>
            <person name="Sun H."/>
            <person name="Tritt A."/>
            <person name="Yoshinaga Y."/>
            <person name="Zwiers L.-H."/>
            <person name="Turgeon B."/>
            <person name="Goodwin S."/>
            <person name="Spatafora J."/>
            <person name="Crous P."/>
            <person name="Grigoriev I."/>
        </authorList>
    </citation>
    <scope>NUCLEOTIDE SEQUENCE</scope>
    <source>
        <strain evidence="2">CBS 262.69</strain>
    </source>
</reference>
<protein>
    <submittedName>
        <fullName evidence="2">Uncharacterized protein</fullName>
    </submittedName>
</protein>
<feature type="region of interest" description="Disordered" evidence="1">
    <location>
        <begin position="1"/>
        <end position="36"/>
    </location>
</feature>
<evidence type="ECO:0000256" key="1">
    <source>
        <dbReference type="SAM" id="MobiDB-lite"/>
    </source>
</evidence>
<evidence type="ECO:0000313" key="3">
    <source>
        <dbReference type="Proteomes" id="UP000799640"/>
    </source>
</evidence>
<organism evidence="2 3">
    <name type="scientific">Trichodelitschia bisporula</name>
    <dbReference type="NCBI Taxonomy" id="703511"/>
    <lineage>
        <taxon>Eukaryota</taxon>
        <taxon>Fungi</taxon>
        <taxon>Dikarya</taxon>
        <taxon>Ascomycota</taxon>
        <taxon>Pezizomycotina</taxon>
        <taxon>Dothideomycetes</taxon>
        <taxon>Dothideomycetes incertae sedis</taxon>
        <taxon>Phaeotrichales</taxon>
        <taxon>Phaeotrichaceae</taxon>
        <taxon>Trichodelitschia</taxon>
    </lineage>
</organism>
<dbReference type="AlphaFoldDB" id="A0A6G1I2Z4"/>